<reference evidence="3 4" key="1">
    <citation type="submission" date="2024-04" db="EMBL/GenBank/DDBJ databases">
        <title>Phyllosticta paracitricarpa is synonymous to the EU quarantine fungus P. citricarpa based on phylogenomic analyses.</title>
        <authorList>
            <consortium name="Lawrence Berkeley National Laboratory"/>
            <person name="Van Ingen-Buijs V.A."/>
            <person name="Van Westerhoven A.C."/>
            <person name="Haridas S."/>
            <person name="Skiadas P."/>
            <person name="Martin F."/>
            <person name="Groenewald J.Z."/>
            <person name="Crous P.W."/>
            <person name="Seidl M.F."/>
        </authorList>
    </citation>
    <scope>NUCLEOTIDE SEQUENCE [LARGE SCALE GENOMIC DNA]</scope>
    <source>
        <strain evidence="3 4">CBS 123374</strain>
    </source>
</reference>
<keyword evidence="1" id="KW-1133">Transmembrane helix</keyword>
<name>A0ABR1Z047_9PEZI</name>
<accession>A0ABR1Z047</accession>
<keyword evidence="2" id="KW-0732">Signal</keyword>
<feature type="transmembrane region" description="Helical" evidence="1">
    <location>
        <begin position="42"/>
        <end position="63"/>
    </location>
</feature>
<feature type="chain" id="PRO_5045948461" evidence="2">
    <location>
        <begin position="19"/>
        <end position="82"/>
    </location>
</feature>
<protein>
    <submittedName>
        <fullName evidence="3">Uncharacterized protein</fullName>
    </submittedName>
</protein>
<sequence length="82" mass="8627">MEACLGCLLVCTTKLGAALHVASGGGEPAARRRVRTVDGGVAGNWQLAAGLWVGVTFGFCLFLRRDGVDHSRFACGDDWDST</sequence>
<proteinExistence type="predicted"/>
<evidence type="ECO:0000256" key="2">
    <source>
        <dbReference type="SAM" id="SignalP"/>
    </source>
</evidence>
<organism evidence="3 4">
    <name type="scientific">Phyllosticta capitalensis</name>
    <dbReference type="NCBI Taxonomy" id="121624"/>
    <lineage>
        <taxon>Eukaryota</taxon>
        <taxon>Fungi</taxon>
        <taxon>Dikarya</taxon>
        <taxon>Ascomycota</taxon>
        <taxon>Pezizomycotina</taxon>
        <taxon>Dothideomycetes</taxon>
        <taxon>Dothideomycetes incertae sedis</taxon>
        <taxon>Botryosphaeriales</taxon>
        <taxon>Phyllostictaceae</taxon>
        <taxon>Phyllosticta</taxon>
    </lineage>
</organism>
<gene>
    <name evidence="3" type="ORF">HDK90DRAFT_476670</name>
</gene>
<feature type="signal peptide" evidence="2">
    <location>
        <begin position="1"/>
        <end position="18"/>
    </location>
</feature>
<evidence type="ECO:0000313" key="4">
    <source>
        <dbReference type="Proteomes" id="UP001492380"/>
    </source>
</evidence>
<comment type="caution">
    <text evidence="3">The sequence shown here is derived from an EMBL/GenBank/DDBJ whole genome shotgun (WGS) entry which is preliminary data.</text>
</comment>
<dbReference type="EMBL" id="JBBWRZ010000002">
    <property type="protein sequence ID" value="KAK8244105.1"/>
    <property type="molecule type" value="Genomic_DNA"/>
</dbReference>
<evidence type="ECO:0000256" key="1">
    <source>
        <dbReference type="SAM" id="Phobius"/>
    </source>
</evidence>
<evidence type="ECO:0000313" key="3">
    <source>
        <dbReference type="EMBL" id="KAK8244105.1"/>
    </source>
</evidence>
<keyword evidence="1" id="KW-0472">Membrane</keyword>
<keyword evidence="4" id="KW-1185">Reference proteome</keyword>
<keyword evidence="1" id="KW-0812">Transmembrane</keyword>
<dbReference type="Proteomes" id="UP001492380">
    <property type="component" value="Unassembled WGS sequence"/>
</dbReference>